<dbReference type="Pfam" id="PF02207">
    <property type="entry name" value="zf-UBR"/>
    <property type="match status" value="1"/>
</dbReference>
<dbReference type="GO" id="GO:0005737">
    <property type="term" value="C:cytoplasm"/>
    <property type="evidence" value="ECO:0007669"/>
    <property type="project" value="TreeGrafter"/>
</dbReference>
<evidence type="ECO:0000256" key="10">
    <source>
        <dbReference type="RuleBase" id="RU366018"/>
    </source>
</evidence>
<evidence type="ECO:0000259" key="12">
    <source>
        <dbReference type="PROSITE" id="PS51157"/>
    </source>
</evidence>
<dbReference type="SUPFAM" id="SSF46785">
    <property type="entry name" value="Winged helix' DNA-binding domain"/>
    <property type="match status" value="1"/>
</dbReference>
<evidence type="ECO:0000256" key="9">
    <source>
        <dbReference type="PROSITE-ProRule" id="PRU00508"/>
    </source>
</evidence>
<dbReference type="Pfam" id="PF18995">
    <property type="entry name" value="PRT6_C"/>
    <property type="match status" value="1"/>
</dbReference>
<keyword evidence="7 10" id="KW-0862">Zinc</keyword>
<dbReference type="GO" id="GO:0071596">
    <property type="term" value="P:ubiquitin-dependent protein catabolic process via the N-end rule pathway"/>
    <property type="evidence" value="ECO:0007669"/>
    <property type="project" value="UniProtKB-UniRule"/>
</dbReference>
<dbReference type="FunFam" id="2.10.110.30:FF:000002">
    <property type="entry name" value="Putative e3 ubiquitin-protein ligase ubr3"/>
    <property type="match status" value="1"/>
</dbReference>
<dbReference type="PANTHER" id="PTHR21497">
    <property type="entry name" value="UBIQUITIN LIGASE E3 ALPHA-RELATED"/>
    <property type="match status" value="1"/>
</dbReference>
<proteinExistence type="inferred from homology"/>
<evidence type="ECO:0000256" key="5">
    <source>
        <dbReference type="ARBA" id="ARBA00022771"/>
    </source>
</evidence>
<feature type="domain" description="UBR-type" evidence="12">
    <location>
        <begin position="124"/>
        <end position="198"/>
    </location>
</feature>
<feature type="region of interest" description="Disordered" evidence="11">
    <location>
        <begin position="1143"/>
        <end position="1163"/>
    </location>
</feature>
<dbReference type="Gene3D" id="2.10.110.30">
    <property type="match status" value="1"/>
</dbReference>
<dbReference type="GO" id="GO:0016567">
    <property type="term" value="P:protein ubiquitination"/>
    <property type="evidence" value="ECO:0007669"/>
    <property type="project" value="UniProtKB-UniRule"/>
</dbReference>
<dbReference type="Pfam" id="PF22960">
    <property type="entry name" value="WHD_UBR1"/>
    <property type="match status" value="1"/>
</dbReference>
<evidence type="ECO:0000256" key="11">
    <source>
        <dbReference type="SAM" id="MobiDB-lite"/>
    </source>
</evidence>
<keyword evidence="5 10" id="KW-0863">Zinc-finger</keyword>
<dbReference type="InterPro" id="IPR042065">
    <property type="entry name" value="E3_ELL-like"/>
</dbReference>
<dbReference type="InterPro" id="IPR003126">
    <property type="entry name" value="Znf_UBR"/>
</dbReference>
<dbReference type="EMBL" id="CP119880">
    <property type="protein sequence ID" value="WFD35951.1"/>
    <property type="molecule type" value="Genomic_DNA"/>
</dbReference>
<evidence type="ECO:0000256" key="4">
    <source>
        <dbReference type="ARBA" id="ARBA00022723"/>
    </source>
</evidence>
<feature type="region of interest" description="Disordered" evidence="11">
    <location>
        <begin position="1093"/>
        <end position="1122"/>
    </location>
</feature>
<reference evidence="13" key="1">
    <citation type="submission" date="2023-03" db="EMBL/GenBank/DDBJ databases">
        <title>Mating type loci evolution in Malassezia.</title>
        <authorList>
            <person name="Coelho M.A."/>
        </authorList>
    </citation>
    <scope>NUCLEOTIDE SEQUENCE</scope>
    <source>
        <strain evidence="13">CBS 11721</strain>
    </source>
</reference>
<sequence length="1927" mass="214460">MSGVTAVQELLPRIAHIPVRDDPESYRLTPERAQNVREALCRELFRSVPIEALLPAGVAESVDDALAFVARSGGKISQAQQRGQVVAQLAARKGKQVVRTETLSDDLADIPMAQPEYSTQRRGMTCGHVFRKGEPIFRCHDCSLDDTCVQCVPCYQNSIHAREQHDVVFSVSDEGGGCCDCGDDEAWHTDLGCEFHSLNPCSARDKEPTPQPATGPQTYESALASVPSDLRESFSSFVQRMLAFCLETLEHAREPTQLVVSPDVVDAIKRQDTLETLFEVDSDARMPYAALLWNDEKHSFSQVSEKILEVASATTARGARQFAEDVDRHGRAVLRISSDARLLVRLAQRVTVIDLLVTIIPAFDYYVEEIAGCIIEFLGDLARCSLYINGEPDARLLNVVLASALFAPWTSAELASAPATMAPEFFDPTRLCMLDTLLLLDMRMWKAARLDVRHLLMEVIGSREAKPVVAESFARVYPKLIEAFTLRDREPEHSIYQMTVQLYSVPSIAYRLVQNGFLTVLVHVLRAVFASDMSRKDTTLTLPAPLPPRGQASASSSLLRQQKCYHVFHDVRYMIGAEGVQKTIATDYAQQLDMWLGFFSLFHGAAPDRRAVLAHVEFESELWIQVFHISSHLGRVARIFGESFMHATNDVRRGAFAHAARRILEHTRAHQSCDPQNHTPITMHSVHGLQVIDFNVASQPVSFHHPMHWCLAEILKSSYVLPGSDSSAETLSTIFGDITEPEALELFDFSLRVCVKLAQIRCNVWVRNGFAIRSQAYHYRDSMWMRDIMYDQDLFLLQCAAAFLPHDLFIATVLDRFDLVEWFSGHSEEHADYDDEQTTFLAEEALFLLIKLLNEVSVPAHWPIEQQVRHELIHYLALGPGTYSEVTKQIPERLTDHACFDRELANVASFRSPDGTSDYGIYELRPEYYAEVQPFFHHYTRNQRERAHEVLNEKRAKSAAGVPPITLAPHAQLHVLRDTPFCRLESLLVSTDLLRMLFYALVNAAFYYKDVPDTLVDTALHLLITAFTESKTEIAAQLVRHAFELQRTRTTLAVQTTMLELLLELETAERFAPFKPRITYIVQAAAENNSTAAAQVERTRTARDQGTKRAAADATSAADAKRAAARARQNAIMQQFSAQQKSLMESLGDEDLSDEDDERAAMSTDDVAEKPDFGTCIVCQEQLDSSSAFGSLGHLQPSRFLRTSTPRQPASTNDVLGVPLNLDRGDGKGARVRGKPYPYDSAAARLNEVRRATLGGALTGFDDPPTYGFAPEQHKNGIVAITCNHRMHVSCFNTYAISTEQRHAIQVARNHPEDLSRFEFVCPLCKSLGNVLLPVPGASQLSAPLPGSSAPGSTEFNTQPLSEWVRKINIAILKKTPVGGTPQKAYQEWEHGLGTFLAMYANPDAQPHNPDLGVGVFSADEYQMLQRIANVLQLIAHETGVARAGDFARTILSPSGWLPPEEVPHNEAPLYIPKDAVAYTLAQLEIVQRGVQRPPGPTNSVADALTEQQITLVRSLLGSLSALVRATVPSIEAVDDMRSGLLKRLLPHWANESSVRAPLVIRDPLGILVETAVLMPEHLPQMTTLMYYLGLVRVIFGLAQPTLVHAERRRAEDTCAEDLAIAAKIFPQARWLVTSIVSLVGYVRGNITLGFDHLDDAHLAKVLCSYTLPFLRRAAMLHRVVAAKFVAPEADSEYNSLLQAMNIPPPAEALSVHTEQAGLIATLVEGWAKHAYALLAPLFRPLPIITGNSDGSERPGGVQIPPVPSIVLEHPHIYELLPLPTDLAILLQQTQHRVCERCKTLPPTHSLCLFCGDILCEQSYCCSDPEDEESRGECNQHTDICGGRIGMHFRLSSNVVVLLFQGNGCFTSSPYLNSHGEVDRFLLKARPQHLHLQRYDELRKQWLQHGICNLVTRRIESTIDPGGWITF</sequence>
<evidence type="ECO:0000256" key="3">
    <source>
        <dbReference type="ARBA" id="ARBA00022679"/>
    </source>
</evidence>
<protein>
    <recommendedName>
        <fullName evidence="10">E3 ubiquitin-protein ligase</fullName>
        <ecNumber evidence="10">2.3.2.27</ecNumber>
    </recommendedName>
</protein>
<dbReference type="EC" id="2.3.2.27" evidence="10"/>
<comment type="function">
    <text evidence="10">Ubiquitin ligase protein which is a component of the N-end rule pathway. Recognizes and binds to proteins bearing specific N-terminal residues that are destabilizing according to the N-end rule, leading to their ubiquitination and subsequent degradation.</text>
</comment>
<dbReference type="InterPro" id="IPR055194">
    <property type="entry name" value="UBR1-like_WH"/>
</dbReference>
<evidence type="ECO:0000256" key="8">
    <source>
        <dbReference type="ARBA" id="ARBA00046341"/>
    </source>
</evidence>
<dbReference type="Pfam" id="PF02617">
    <property type="entry name" value="ClpS"/>
    <property type="match status" value="1"/>
</dbReference>
<dbReference type="InterPro" id="IPR003769">
    <property type="entry name" value="ClpS_core"/>
</dbReference>
<dbReference type="GO" id="GO:0061630">
    <property type="term" value="F:ubiquitin protein ligase activity"/>
    <property type="evidence" value="ECO:0007669"/>
    <property type="project" value="UniProtKB-UniRule"/>
</dbReference>
<dbReference type="CDD" id="cd16482">
    <property type="entry name" value="RING-H2_UBR1-like"/>
    <property type="match status" value="1"/>
</dbReference>
<keyword evidence="13" id="KW-0012">Acyltransferase</keyword>
<keyword evidence="3 10" id="KW-0808">Transferase</keyword>
<dbReference type="PANTHER" id="PTHR21497:SF24">
    <property type="entry name" value="E3 UBIQUITIN-PROTEIN LIGASE UBR1"/>
    <property type="match status" value="1"/>
</dbReference>
<evidence type="ECO:0000256" key="6">
    <source>
        <dbReference type="ARBA" id="ARBA00022786"/>
    </source>
</evidence>
<comment type="similarity">
    <text evidence="8 10">Belongs to the E3 ubiquitin-protein ligase UBR1-like family.</text>
</comment>
<dbReference type="SMART" id="SM00396">
    <property type="entry name" value="ZnF_UBR1"/>
    <property type="match status" value="1"/>
</dbReference>
<evidence type="ECO:0000313" key="13">
    <source>
        <dbReference type="EMBL" id="WFD35951.1"/>
    </source>
</evidence>
<dbReference type="Gene3D" id="1.10.10.2670">
    <property type="entry name" value="E3 ubiquitin-protein ligase"/>
    <property type="match status" value="1"/>
</dbReference>
<feature type="compositionally biased region" description="Polar residues" evidence="11">
    <location>
        <begin position="1202"/>
        <end position="1214"/>
    </location>
</feature>
<feature type="zinc finger region" description="UBR-type" evidence="9">
    <location>
        <begin position="124"/>
        <end position="198"/>
    </location>
</feature>
<dbReference type="GO" id="GO:0000151">
    <property type="term" value="C:ubiquitin ligase complex"/>
    <property type="evidence" value="ECO:0007669"/>
    <property type="project" value="TreeGrafter"/>
</dbReference>
<dbReference type="InterPro" id="IPR039164">
    <property type="entry name" value="UBR1-like"/>
</dbReference>
<evidence type="ECO:0000256" key="1">
    <source>
        <dbReference type="ARBA" id="ARBA00000900"/>
    </source>
</evidence>
<keyword evidence="6 10" id="KW-0833">Ubl conjugation pathway</keyword>
<organism evidence="13 14">
    <name type="scientific">Malassezia cuniculi</name>
    <dbReference type="NCBI Taxonomy" id="948313"/>
    <lineage>
        <taxon>Eukaryota</taxon>
        <taxon>Fungi</taxon>
        <taxon>Dikarya</taxon>
        <taxon>Basidiomycota</taxon>
        <taxon>Ustilaginomycotina</taxon>
        <taxon>Malasseziomycetes</taxon>
        <taxon>Malasseziales</taxon>
        <taxon>Malasseziaceae</taxon>
        <taxon>Malassezia</taxon>
    </lineage>
</organism>
<evidence type="ECO:0000256" key="7">
    <source>
        <dbReference type="ARBA" id="ARBA00022833"/>
    </source>
</evidence>
<gene>
    <name evidence="13" type="ORF">MCUN1_002822</name>
</gene>
<dbReference type="InterPro" id="IPR044046">
    <property type="entry name" value="E3_ligase_UBR-like_C"/>
</dbReference>
<dbReference type="GO" id="GO:0008270">
    <property type="term" value="F:zinc ion binding"/>
    <property type="evidence" value="ECO:0007669"/>
    <property type="project" value="UniProtKB-UniRule"/>
</dbReference>
<dbReference type="Proteomes" id="UP001219933">
    <property type="component" value="Chromosome 4"/>
</dbReference>
<accession>A0AAF0EX69</accession>
<evidence type="ECO:0000256" key="2">
    <source>
        <dbReference type="ARBA" id="ARBA00004906"/>
    </source>
</evidence>
<dbReference type="PROSITE" id="PS51157">
    <property type="entry name" value="ZF_UBR"/>
    <property type="match status" value="1"/>
</dbReference>
<name>A0AAF0EX69_9BASI</name>
<feature type="compositionally biased region" description="Acidic residues" evidence="11">
    <location>
        <begin position="1147"/>
        <end position="1158"/>
    </location>
</feature>
<dbReference type="InterPro" id="IPR036390">
    <property type="entry name" value="WH_DNA-bd_sf"/>
</dbReference>
<feature type="compositionally biased region" description="Basic and acidic residues" evidence="11">
    <location>
        <begin position="1097"/>
        <end position="1111"/>
    </location>
</feature>
<evidence type="ECO:0000313" key="14">
    <source>
        <dbReference type="Proteomes" id="UP001219933"/>
    </source>
</evidence>
<feature type="region of interest" description="Disordered" evidence="11">
    <location>
        <begin position="1202"/>
        <end position="1236"/>
    </location>
</feature>
<comment type="pathway">
    <text evidence="2 10">Protein modification; protein ubiquitination.</text>
</comment>
<comment type="catalytic activity">
    <reaction evidence="1 10">
        <text>S-ubiquitinyl-[E2 ubiquitin-conjugating enzyme]-L-cysteine + [acceptor protein]-L-lysine = [E2 ubiquitin-conjugating enzyme]-L-cysteine + N(6)-ubiquitinyl-[acceptor protein]-L-lysine.</text>
        <dbReference type="EC" id="2.3.2.27"/>
    </reaction>
</comment>
<keyword evidence="4 10" id="KW-0479">Metal-binding</keyword>
<keyword evidence="14" id="KW-1185">Reference proteome</keyword>